<dbReference type="EMBL" id="HE796683">
    <property type="protein sequence ID" value="CCH00599.1"/>
    <property type="molecule type" value="Genomic_DNA"/>
</dbReference>
<dbReference type="PROSITE" id="PS51257">
    <property type="entry name" value="PROKAR_LIPOPROTEIN"/>
    <property type="match status" value="1"/>
</dbReference>
<keyword evidence="2" id="KW-1185">Reference proteome</keyword>
<gene>
    <name evidence="1" type="ORF">FAES_2590</name>
</gene>
<name>I0K8Z6_9BACT</name>
<dbReference type="RefSeq" id="WP_015331698.1">
    <property type="nucleotide sequence ID" value="NC_020054.1"/>
</dbReference>
<dbReference type="PATRIC" id="fig|1166018.3.peg.4356"/>
<sequence length="377" mass="42042">MKNSLYQRVLGGLLVLLAASCVDPYRPPEIAAPASYLVVNGFFDSTPGATTSIRLSRSQNLSDKNAPTAESGATVTIESAGNTIYRLQESPGGVYSLAGIPPISGETYRLHIRTAAGGDYVSDYVPVVKTPPIDSLHWTVENDGVQFNVSTHDPTNRTRYYRWEFDETWAYTSAYYSGYIYNDKTKDVELRQDNIFTCWSTTGSKNILTTSTARLSQAVVNRFPLNFVDGRSMKFQRRYSLLVRQYALTQAGYNYYDQLAKLTQNVGSLFDPQPSQLTGNMRSTSNPADLVLGFFWAGDVTTKRIFIGRAQLPNWRTTTGYELCDVDTLTLSQIRQSQPGIMAESGLPGPLYLTTTFECIDCRLQGGINKKPDFWDE</sequence>
<evidence type="ECO:0000313" key="2">
    <source>
        <dbReference type="Proteomes" id="UP000011058"/>
    </source>
</evidence>
<dbReference type="InterPro" id="IPR025345">
    <property type="entry name" value="DUF4249"/>
</dbReference>
<dbReference type="Proteomes" id="UP000011058">
    <property type="component" value="Chromosome"/>
</dbReference>
<reference evidence="1 2" key="1">
    <citation type="journal article" date="2012" name="J. Bacteriol.">
        <title>Genome Sequence of Fibrella aestuarina BUZ 2T, a Filamentous Marine Bacterium.</title>
        <authorList>
            <person name="Filippini M."/>
            <person name="Qi W."/>
            <person name="Blom J."/>
            <person name="Goesmann A."/>
            <person name="Smits T.H."/>
            <person name="Bagheri H.C."/>
        </authorList>
    </citation>
    <scope>NUCLEOTIDE SEQUENCE [LARGE SCALE GENOMIC DNA]</scope>
    <source>
        <strain evidence="2">BUZ 2T</strain>
    </source>
</reference>
<accession>I0K8Z6</accession>
<dbReference type="Pfam" id="PF14054">
    <property type="entry name" value="DUF4249"/>
    <property type="match status" value="1"/>
</dbReference>
<dbReference type="KEGG" id="fae:FAES_2590"/>
<evidence type="ECO:0008006" key="3">
    <source>
        <dbReference type="Google" id="ProtNLM"/>
    </source>
</evidence>
<dbReference type="HOGENOM" id="CLU_056928_1_0_10"/>
<dbReference type="AlphaFoldDB" id="I0K8Z6"/>
<dbReference type="OrthoDB" id="1062680at2"/>
<dbReference type="eggNOG" id="ENOG502Z8B7">
    <property type="taxonomic scope" value="Bacteria"/>
</dbReference>
<evidence type="ECO:0000313" key="1">
    <source>
        <dbReference type="EMBL" id="CCH00599.1"/>
    </source>
</evidence>
<organism evidence="1 2">
    <name type="scientific">Fibrella aestuarina BUZ 2</name>
    <dbReference type="NCBI Taxonomy" id="1166018"/>
    <lineage>
        <taxon>Bacteria</taxon>
        <taxon>Pseudomonadati</taxon>
        <taxon>Bacteroidota</taxon>
        <taxon>Cytophagia</taxon>
        <taxon>Cytophagales</taxon>
        <taxon>Spirosomataceae</taxon>
        <taxon>Fibrella</taxon>
    </lineage>
</organism>
<dbReference type="STRING" id="1166018.FAES_2590"/>
<proteinExistence type="predicted"/>
<protein>
    <recommendedName>
        <fullName evidence="3">DUF4249 domain-containing protein</fullName>
    </recommendedName>
</protein>